<name>A0ACB9YZ95_9PEZI</name>
<accession>A0ACB9YZ95</accession>
<proteinExistence type="predicted"/>
<keyword evidence="2" id="KW-1185">Reference proteome</keyword>
<dbReference type="Proteomes" id="UP001497700">
    <property type="component" value="Unassembled WGS sequence"/>
</dbReference>
<dbReference type="EMBL" id="MU393487">
    <property type="protein sequence ID" value="KAI4864347.1"/>
    <property type="molecule type" value="Genomic_DNA"/>
</dbReference>
<sequence>MATIKLFAVGSTEAQQAKHMIQQNYEIALLGVTSGKRLGRAARPEDSPHFKGLLEKGRLYLQWLDTIEMTPDIKEKRSMVKLLETIIDNPQLFFPDDMVASAMELRNKWERENWGSNAVVEDDTDSISQDSEELVPDATVTASAEGAQEATIVQSEPPPSDHPIYGDQGIMHGIMIIRGPTGRKTYRLNPRIPQRSAKVFGHNGIAVGTWFANQLVALHRGAHGSRMGGIAGTTDLGAYSIVVSNNYEDLDNDKGETLYYSGSNSHNNRDPMVPAPSSTGTKALKASIRTRHPVRVLRSGGQQNSSRANAWLPDCGLRYDGLYQVVALRERINKKGGLYEQFVLRREPGQTPLDELQRTSPTTQQKLDLTAIQQGY</sequence>
<reference evidence="1 2" key="1">
    <citation type="journal article" date="2022" name="New Phytol.">
        <title>Ecological generalism drives hyperdiversity of secondary metabolite gene clusters in xylarialean endophytes.</title>
        <authorList>
            <person name="Franco M.E.E."/>
            <person name="Wisecaver J.H."/>
            <person name="Arnold A.E."/>
            <person name="Ju Y.M."/>
            <person name="Slot J.C."/>
            <person name="Ahrendt S."/>
            <person name="Moore L.P."/>
            <person name="Eastman K.E."/>
            <person name="Scott K."/>
            <person name="Konkel Z."/>
            <person name="Mondo S.J."/>
            <person name="Kuo A."/>
            <person name="Hayes R.D."/>
            <person name="Haridas S."/>
            <person name="Andreopoulos B."/>
            <person name="Riley R."/>
            <person name="LaButti K."/>
            <person name="Pangilinan J."/>
            <person name="Lipzen A."/>
            <person name="Amirebrahimi M."/>
            <person name="Yan J."/>
            <person name="Adam C."/>
            <person name="Keymanesh K."/>
            <person name="Ng V."/>
            <person name="Louie K."/>
            <person name="Northen T."/>
            <person name="Drula E."/>
            <person name="Henrissat B."/>
            <person name="Hsieh H.M."/>
            <person name="Youens-Clark K."/>
            <person name="Lutzoni F."/>
            <person name="Miadlikowska J."/>
            <person name="Eastwood D.C."/>
            <person name="Hamelin R.C."/>
            <person name="Grigoriev I.V."/>
            <person name="U'Ren J.M."/>
        </authorList>
    </citation>
    <scope>NUCLEOTIDE SEQUENCE [LARGE SCALE GENOMIC DNA]</scope>
    <source>
        <strain evidence="1 2">CBS 119005</strain>
    </source>
</reference>
<gene>
    <name evidence="1" type="ORF">F4820DRAFT_335383</name>
</gene>
<comment type="caution">
    <text evidence="1">The sequence shown here is derived from an EMBL/GenBank/DDBJ whole genome shotgun (WGS) entry which is preliminary data.</text>
</comment>
<evidence type="ECO:0000313" key="1">
    <source>
        <dbReference type="EMBL" id="KAI4864347.1"/>
    </source>
</evidence>
<organism evidence="1 2">
    <name type="scientific">Hypoxylon rubiginosum</name>
    <dbReference type="NCBI Taxonomy" id="110542"/>
    <lineage>
        <taxon>Eukaryota</taxon>
        <taxon>Fungi</taxon>
        <taxon>Dikarya</taxon>
        <taxon>Ascomycota</taxon>
        <taxon>Pezizomycotina</taxon>
        <taxon>Sordariomycetes</taxon>
        <taxon>Xylariomycetidae</taxon>
        <taxon>Xylariales</taxon>
        <taxon>Hypoxylaceae</taxon>
        <taxon>Hypoxylon</taxon>
    </lineage>
</organism>
<evidence type="ECO:0000313" key="2">
    <source>
        <dbReference type="Proteomes" id="UP001497700"/>
    </source>
</evidence>
<protein>
    <submittedName>
        <fullName evidence="1">PUA-like domain-containing protein</fullName>
    </submittedName>
</protein>